<evidence type="ECO:0000313" key="12">
    <source>
        <dbReference type="Ensembl" id="ENSSRHP00000067559.1"/>
    </source>
</evidence>
<evidence type="ECO:0000256" key="10">
    <source>
        <dbReference type="RuleBase" id="RU003750"/>
    </source>
</evidence>
<keyword evidence="7 11" id="KW-0472">Membrane</keyword>
<evidence type="ECO:0000256" key="11">
    <source>
        <dbReference type="SAM" id="Phobius"/>
    </source>
</evidence>
<comment type="subcellular location">
    <subcellularLocation>
        <location evidence="1">Membrane</location>
        <topology evidence="1">Multi-pass membrane protein</topology>
    </subcellularLocation>
</comment>
<reference evidence="12" key="1">
    <citation type="submission" date="2025-08" db="UniProtKB">
        <authorList>
            <consortium name="Ensembl"/>
        </authorList>
    </citation>
    <scope>IDENTIFICATION</scope>
</reference>
<sequence>MGFHVLFYVPNVIGYIRILLVLIAWILYSDPGSFVPLYVLSIILDGVDGWAARRLQQTSRFGAWLDVVIDNVGRGMLWNMLYDVSSDSRVGLAGVFNGVVCICVQPQCQRCPMEELVHGEPGLSACSDGKRCGAS</sequence>
<gene>
    <name evidence="12" type="primary">si:ch1073-145m9.1</name>
</gene>
<reference evidence="12" key="2">
    <citation type="submission" date="2025-09" db="UniProtKB">
        <authorList>
            <consortium name="Ensembl"/>
        </authorList>
    </citation>
    <scope>IDENTIFICATION</scope>
</reference>
<keyword evidence="6" id="KW-0443">Lipid metabolism</keyword>
<keyword evidence="9" id="KW-1208">Phospholipid metabolism</keyword>
<dbReference type="InterPro" id="IPR043130">
    <property type="entry name" value="CDP-OH_PTrfase_TM_dom"/>
</dbReference>
<evidence type="ECO:0000313" key="13">
    <source>
        <dbReference type="Proteomes" id="UP000472270"/>
    </source>
</evidence>
<feature type="transmembrane region" description="Helical" evidence="11">
    <location>
        <begin position="7"/>
        <end position="28"/>
    </location>
</feature>
<dbReference type="GO" id="GO:0008654">
    <property type="term" value="P:phospholipid biosynthetic process"/>
    <property type="evidence" value="ECO:0007669"/>
    <property type="project" value="UniProtKB-KW"/>
</dbReference>
<dbReference type="GO" id="GO:0016780">
    <property type="term" value="F:phosphotransferase activity, for other substituted phosphate groups"/>
    <property type="evidence" value="ECO:0007669"/>
    <property type="project" value="InterPro"/>
</dbReference>
<evidence type="ECO:0000256" key="2">
    <source>
        <dbReference type="ARBA" id="ARBA00022516"/>
    </source>
</evidence>
<keyword evidence="4 11" id="KW-0812">Transmembrane</keyword>
<dbReference type="InterPro" id="IPR048254">
    <property type="entry name" value="CDP_ALCOHOL_P_TRANSF_CS"/>
</dbReference>
<accession>A0A673KSJ6</accession>
<protein>
    <submittedName>
        <fullName evidence="12">CDP-diacylglycerol--inositol 3-phosphatidyltransferase 1-like</fullName>
    </submittedName>
</protein>
<evidence type="ECO:0000256" key="7">
    <source>
        <dbReference type="ARBA" id="ARBA00023136"/>
    </source>
</evidence>
<evidence type="ECO:0000256" key="8">
    <source>
        <dbReference type="ARBA" id="ARBA00023209"/>
    </source>
</evidence>
<dbReference type="Pfam" id="PF01066">
    <property type="entry name" value="CDP-OH_P_transf"/>
    <property type="match status" value="1"/>
</dbReference>
<keyword evidence="3 10" id="KW-0808">Transferase</keyword>
<dbReference type="Ensembl" id="ENSSRHT00000069402.1">
    <property type="protein sequence ID" value="ENSSRHP00000067559.1"/>
    <property type="gene ID" value="ENSSRHG00000033561.1"/>
</dbReference>
<dbReference type="Proteomes" id="UP000472270">
    <property type="component" value="Unassembled WGS sequence"/>
</dbReference>
<keyword evidence="8" id="KW-0594">Phospholipid biosynthesis</keyword>
<evidence type="ECO:0000256" key="4">
    <source>
        <dbReference type="ARBA" id="ARBA00022692"/>
    </source>
</evidence>
<comment type="similarity">
    <text evidence="10">Belongs to the CDP-alcohol phosphatidyltransferase class-I family.</text>
</comment>
<evidence type="ECO:0000256" key="5">
    <source>
        <dbReference type="ARBA" id="ARBA00022989"/>
    </source>
</evidence>
<dbReference type="InterPro" id="IPR000462">
    <property type="entry name" value="CDP-OH_P_trans"/>
</dbReference>
<dbReference type="PROSITE" id="PS00379">
    <property type="entry name" value="CDP_ALCOHOL_P_TRANSF"/>
    <property type="match status" value="1"/>
</dbReference>
<keyword evidence="2" id="KW-0444">Lipid biosynthesis</keyword>
<evidence type="ECO:0000256" key="1">
    <source>
        <dbReference type="ARBA" id="ARBA00004141"/>
    </source>
</evidence>
<name>A0A673KSJ6_9TELE</name>
<dbReference type="AlphaFoldDB" id="A0A673KSJ6"/>
<keyword evidence="13" id="KW-1185">Reference proteome</keyword>
<dbReference type="Gene3D" id="1.20.120.1760">
    <property type="match status" value="1"/>
</dbReference>
<organism evidence="12 13">
    <name type="scientific">Sinocyclocheilus rhinocerous</name>
    <dbReference type="NCBI Taxonomy" id="307959"/>
    <lineage>
        <taxon>Eukaryota</taxon>
        <taxon>Metazoa</taxon>
        <taxon>Chordata</taxon>
        <taxon>Craniata</taxon>
        <taxon>Vertebrata</taxon>
        <taxon>Euteleostomi</taxon>
        <taxon>Actinopterygii</taxon>
        <taxon>Neopterygii</taxon>
        <taxon>Teleostei</taxon>
        <taxon>Ostariophysi</taxon>
        <taxon>Cypriniformes</taxon>
        <taxon>Cyprinidae</taxon>
        <taxon>Cyprininae</taxon>
        <taxon>Sinocyclocheilus</taxon>
    </lineage>
</organism>
<dbReference type="PANTHER" id="PTHR15362:SF13">
    <property type="entry name" value="SI:CH1073-145M9.1"/>
    <property type="match status" value="1"/>
</dbReference>
<dbReference type="GO" id="GO:0016020">
    <property type="term" value="C:membrane"/>
    <property type="evidence" value="ECO:0007669"/>
    <property type="project" value="UniProtKB-SubCell"/>
</dbReference>
<dbReference type="PANTHER" id="PTHR15362">
    <property type="entry name" value="PHOSPHATIDYLINOSITOL SYNTHASE"/>
    <property type="match status" value="1"/>
</dbReference>
<evidence type="ECO:0000256" key="6">
    <source>
        <dbReference type="ARBA" id="ARBA00023098"/>
    </source>
</evidence>
<evidence type="ECO:0000256" key="3">
    <source>
        <dbReference type="ARBA" id="ARBA00022679"/>
    </source>
</evidence>
<keyword evidence="5 11" id="KW-1133">Transmembrane helix</keyword>
<proteinExistence type="inferred from homology"/>
<evidence type="ECO:0000256" key="9">
    <source>
        <dbReference type="ARBA" id="ARBA00023264"/>
    </source>
</evidence>